<evidence type="ECO:0000313" key="2">
    <source>
        <dbReference type="Proteomes" id="UP000022611"/>
    </source>
</evidence>
<dbReference type="HOGENOM" id="CLU_1968649_0_0_6"/>
<protein>
    <submittedName>
        <fullName evidence="1">Uncharacterized protein</fullName>
    </submittedName>
</protein>
<evidence type="ECO:0000313" key="1">
    <source>
        <dbReference type="EMBL" id="EXF96344.1"/>
    </source>
</evidence>
<comment type="caution">
    <text evidence="1">The sequence shown here is derived from an EMBL/GenBank/DDBJ whole genome shotgun (WGS) entry which is preliminary data.</text>
</comment>
<accession>A0A010S7F4</accession>
<sequence length="127" mass="13789">MGYADVFQYAHLAEHGRYLEGAHQPQAGDPAGRQLADGLPLIQIRVADGWQEEGQQIEGRGFAGTVGADQGMDMPLPHLKIDRIHSSEAIELLGQAPGFENDIAHRFPSCLMMVCLAEQPRACLGQP</sequence>
<proteinExistence type="predicted"/>
<dbReference type="Proteomes" id="UP000022611">
    <property type="component" value="Unassembled WGS sequence"/>
</dbReference>
<reference evidence="1 2" key="1">
    <citation type="journal article" date="2011" name="J. Bacteriol.">
        <title>Draft genome sequence of the polycyclic aromatic hydrocarbon-degrading, genetically engineered bioluminescent bioreporter Pseudomonas fluorescens HK44.</title>
        <authorList>
            <person name="Chauhan A."/>
            <person name="Layton A.C."/>
            <person name="Williams D.E."/>
            <person name="Smartt A.E."/>
            <person name="Ripp S."/>
            <person name="Karpinets T.V."/>
            <person name="Brown S.D."/>
            <person name="Sayler G.S."/>
        </authorList>
    </citation>
    <scope>NUCLEOTIDE SEQUENCE [LARGE SCALE GENOMIC DNA]</scope>
    <source>
        <strain evidence="1 2">HK44</strain>
    </source>
</reference>
<organism evidence="1 2">
    <name type="scientific">Pseudomonas fluorescens HK44</name>
    <dbReference type="NCBI Taxonomy" id="1042209"/>
    <lineage>
        <taxon>Bacteria</taxon>
        <taxon>Pseudomonadati</taxon>
        <taxon>Pseudomonadota</taxon>
        <taxon>Gammaproteobacteria</taxon>
        <taxon>Pseudomonadales</taxon>
        <taxon>Pseudomonadaceae</taxon>
        <taxon>Pseudomonas</taxon>
    </lineage>
</organism>
<dbReference type="EMBL" id="AFOY02000004">
    <property type="protein sequence ID" value="EXF96344.1"/>
    <property type="molecule type" value="Genomic_DNA"/>
</dbReference>
<name>A0A010S7F4_PSEFL</name>
<gene>
    <name evidence="1" type="ORF">HK44_022610</name>
</gene>
<dbReference type="AlphaFoldDB" id="A0A010S7F4"/>
<dbReference type="PATRIC" id="fig|1042209.11.peg.1062"/>